<sequence length="54" mass="5476">MSRAGLGPRRAATATLLDHREARYGSVGRETGAPTADPLAPGASVPVVPHGVVE</sequence>
<protein>
    <submittedName>
        <fullName evidence="2">Uncharacterized protein</fullName>
    </submittedName>
</protein>
<gene>
    <name evidence="2" type="ORF">ACFQHK_01115</name>
</gene>
<evidence type="ECO:0000313" key="2">
    <source>
        <dbReference type="EMBL" id="MFC6835105.1"/>
    </source>
</evidence>
<evidence type="ECO:0000256" key="1">
    <source>
        <dbReference type="SAM" id="MobiDB-lite"/>
    </source>
</evidence>
<dbReference type="RefSeq" id="WP_304446813.1">
    <property type="nucleotide sequence ID" value="NZ_JARRAH010000001.1"/>
</dbReference>
<proteinExistence type="predicted"/>
<evidence type="ECO:0000313" key="3">
    <source>
        <dbReference type="Proteomes" id="UP001596406"/>
    </source>
</evidence>
<dbReference type="AlphaFoldDB" id="A0ABD5U3J9"/>
<reference evidence="2 3" key="1">
    <citation type="journal article" date="2019" name="Int. J. Syst. Evol. Microbiol.">
        <title>The Global Catalogue of Microorganisms (GCM) 10K type strain sequencing project: providing services to taxonomists for standard genome sequencing and annotation.</title>
        <authorList>
            <consortium name="The Broad Institute Genomics Platform"/>
            <consortium name="The Broad Institute Genome Sequencing Center for Infectious Disease"/>
            <person name="Wu L."/>
            <person name="Ma J."/>
        </authorList>
    </citation>
    <scope>NUCLEOTIDE SEQUENCE [LARGE SCALE GENOMIC DNA]</scope>
    <source>
        <strain evidence="2 3">PSRA2</strain>
    </source>
</reference>
<organism evidence="2 3">
    <name type="scientific">Halomarina ordinaria</name>
    <dbReference type="NCBI Taxonomy" id="3033939"/>
    <lineage>
        <taxon>Archaea</taxon>
        <taxon>Methanobacteriati</taxon>
        <taxon>Methanobacteriota</taxon>
        <taxon>Stenosarchaea group</taxon>
        <taxon>Halobacteria</taxon>
        <taxon>Halobacteriales</taxon>
        <taxon>Natronomonadaceae</taxon>
        <taxon>Halomarina</taxon>
    </lineage>
</organism>
<name>A0ABD5U3J9_9EURY</name>
<keyword evidence="3" id="KW-1185">Reference proteome</keyword>
<feature type="region of interest" description="Disordered" evidence="1">
    <location>
        <begin position="20"/>
        <end position="54"/>
    </location>
</feature>
<comment type="caution">
    <text evidence="2">The sequence shown here is derived from an EMBL/GenBank/DDBJ whole genome shotgun (WGS) entry which is preliminary data.</text>
</comment>
<accession>A0ABD5U3J9</accession>
<dbReference type="Proteomes" id="UP001596406">
    <property type="component" value="Unassembled WGS sequence"/>
</dbReference>
<dbReference type="EMBL" id="JBHSXM010000001">
    <property type="protein sequence ID" value="MFC6835105.1"/>
    <property type="molecule type" value="Genomic_DNA"/>
</dbReference>